<comment type="caution">
    <text evidence="1">The sequence shown here is derived from an EMBL/GenBank/DDBJ whole genome shotgun (WGS) entry which is preliminary data.</text>
</comment>
<organism evidence="1 2">
    <name type="scientific">Spiromyces aspiralis</name>
    <dbReference type="NCBI Taxonomy" id="68401"/>
    <lineage>
        <taxon>Eukaryota</taxon>
        <taxon>Fungi</taxon>
        <taxon>Fungi incertae sedis</taxon>
        <taxon>Zoopagomycota</taxon>
        <taxon>Kickxellomycotina</taxon>
        <taxon>Kickxellomycetes</taxon>
        <taxon>Kickxellales</taxon>
        <taxon>Kickxellaceae</taxon>
        <taxon>Spiromyces</taxon>
    </lineage>
</organism>
<proteinExistence type="predicted"/>
<accession>A0ACC1HT08</accession>
<keyword evidence="2" id="KW-1185">Reference proteome</keyword>
<sequence length="631" mass="70001">MSPTSWRRWRIPSILRRIATSIRYGSMLQITRLPVSTRLIFIASVFDVAYTNFRIYKLIASQYGHSSVHRQEHCKAAMWGTSFFALLSVFSRALLSFHLQLVVIHKVRHAMTYEYRYLCGSVLIALLLSLLPLSKGGYGWVDFEFTVGAGCCGYFSRWATIIDYSDHVATVRFDTTNYSVRGGMGWMWGTYFGWIALTVAYSCIVIIIVLCKIIHDRVRMVNAMQGQAASMHLHNERREFLAVLLRATRRIAQFPALVVFCHSLEVAWGSITVQHILSLDTGRVDVDIGSEKGWFFAMQVVLCFQGILTLSFLPFETPIRNFLNAWIEQIRDNHTTTKLTGSNVDDDDDGDDAADRRGDNYGWRSNSDLDPSSSGQRVVCPPASASKQHAKQPPFLSRLFSSTAFREARLNSIVQMQAGAQIPYSMANNQSYVSNAPARTPCRINFATINSPDDLPWDIVIHEPVVQEPRSGRPLTASPHAAIPTLTFVGSSSNSSGDGGSNLTTPFNVPLTAPVVDNAYLHPLDHHHHYYHHRHGGASPGLTQKRGYRAFIEPHRRSSLTNVCFPPSRDSGSSISSFATNRADSAPTKCSIHTLNAASAASPLQDTADSPDNGHSGTCRSASSHAYAHNT</sequence>
<evidence type="ECO:0000313" key="2">
    <source>
        <dbReference type="Proteomes" id="UP001145114"/>
    </source>
</evidence>
<evidence type="ECO:0000313" key="1">
    <source>
        <dbReference type="EMBL" id="KAJ1678372.1"/>
    </source>
</evidence>
<gene>
    <name evidence="1" type="ORF">EV182_004178</name>
</gene>
<dbReference type="Proteomes" id="UP001145114">
    <property type="component" value="Unassembled WGS sequence"/>
</dbReference>
<dbReference type="EMBL" id="JAMZIH010001230">
    <property type="protein sequence ID" value="KAJ1678372.1"/>
    <property type="molecule type" value="Genomic_DNA"/>
</dbReference>
<reference evidence="1" key="1">
    <citation type="submission" date="2022-06" db="EMBL/GenBank/DDBJ databases">
        <title>Phylogenomic reconstructions and comparative analyses of Kickxellomycotina fungi.</title>
        <authorList>
            <person name="Reynolds N.K."/>
            <person name="Stajich J.E."/>
            <person name="Barry K."/>
            <person name="Grigoriev I.V."/>
            <person name="Crous P."/>
            <person name="Smith M.E."/>
        </authorList>
    </citation>
    <scope>NUCLEOTIDE SEQUENCE</scope>
    <source>
        <strain evidence="1">RSA 2271</strain>
    </source>
</reference>
<protein>
    <submittedName>
        <fullName evidence="1">Uncharacterized protein</fullName>
    </submittedName>
</protein>
<name>A0ACC1HT08_9FUNG</name>